<dbReference type="Proteomes" id="UP001186974">
    <property type="component" value="Unassembled WGS sequence"/>
</dbReference>
<comment type="caution">
    <text evidence="1">The sequence shown here is derived from an EMBL/GenBank/DDBJ whole genome shotgun (WGS) entry which is preliminary data.</text>
</comment>
<sequence>MAGLPERPAAAGAGKKTIYIDENTGLDENTQTGGEDAPYKSVQFAYLQHADEAEYKVRKEGEDSWQPAAKAALKKAATYRQTQQKKAAKEKEQREQQEKQAADRLKSLEEAKKIVLEKDSSLDDAIRIRLDVADPDKVQLRKEGSEEKVKPVKVLGRVHRFRRQKDVLFITLRDAYGELQCVLSGKVAQTYDALTIQPQTSLELYGEMFEVPAGYKAPDNRELRVSYFKSIIRAPGGDEAFSTV</sequence>
<accession>A0ACC3CS08</accession>
<reference evidence="1" key="1">
    <citation type="submission" date="2024-09" db="EMBL/GenBank/DDBJ databases">
        <title>Black Yeasts Isolated from many extreme environments.</title>
        <authorList>
            <person name="Coleine C."/>
            <person name="Stajich J.E."/>
            <person name="Selbmann L."/>
        </authorList>
    </citation>
    <scope>NUCLEOTIDE SEQUENCE</scope>
    <source>
        <strain evidence="1">CCFEE 5737</strain>
    </source>
</reference>
<dbReference type="EMBL" id="JAWDJW010012542">
    <property type="protein sequence ID" value="KAK3044017.1"/>
    <property type="molecule type" value="Genomic_DNA"/>
</dbReference>
<protein>
    <submittedName>
        <fullName evidence="1">Uncharacterized protein</fullName>
    </submittedName>
</protein>
<feature type="non-terminal residue" evidence="1">
    <location>
        <position position="244"/>
    </location>
</feature>
<keyword evidence="2" id="KW-1185">Reference proteome</keyword>
<evidence type="ECO:0000313" key="1">
    <source>
        <dbReference type="EMBL" id="KAK3044017.1"/>
    </source>
</evidence>
<name>A0ACC3CS08_9PEZI</name>
<proteinExistence type="predicted"/>
<gene>
    <name evidence="1" type="ORF">LTS18_002394</name>
</gene>
<organism evidence="1 2">
    <name type="scientific">Coniosporium uncinatum</name>
    <dbReference type="NCBI Taxonomy" id="93489"/>
    <lineage>
        <taxon>Eukaryota</taxon>
        <taxon>Fungi</taxon>
        <taxon>Dikarya</taxon>
        <taxon>Ascomycota</taxon>
        <taxon>Pezizomycotina</taxon>
        <taxon>Dothideomycetes</taxon>
        <taxon>Dothideomycetes incertae sedis</taxon>
        <taxon>Coniosporium</taxon>
    </lineage>
</organism>
<evidence type="ECO:0000313" key="2">
    <source>
        <dbReference type="Proteomes" id="UP001186974"/>
    </source>
</evidence>